<dbReference type="Pfam" id="PF02643">
    <property type="entry name" value="DUF192"/>
    <property type="match status" value="1"/>
</dbReference>
<name>A0ABU5SRY0_9CYAN</name>
<organism evidence="1 2">
    <name type="scientific">Cyanobium gracile UHCC 0281</name>
    <dbReference type="NCBI Taxonomy" id="3110309"/>
    <lineage>
        <taxon>Bacteria</taxon>
        <taxon>Bacillati</taxon>
        <taxon>Cyanobacteriota</taxon>
        <taxon>Cyanophyceae</taxon>
        <taxon>Synechococcales</taxon>
        <taxon>Prochlorococcaceae</taxon>
        <taxon>Cyanobium</taxon>
    </lineage>
</organism>
<accession>A0ABU5SRY0</accession>
<gene>
    <name evidence="1" type="ORF">VB739_01495</name>
</gene>
<proteinExistence type="predicted"/>
<dbReference type="PROSITE" id="PS51257">
    <property type="entry name" value="PROKAR_LIPOPROTEIN"/>
    <property type="match status" value="1"/>
</dbReference>
<dbReference type="InterPro" id="IPR038695">
    <property type="entry name" value="Saro_0823-like_sf"/>
</dbReference>
<dbReference type="PANTHER" id="PTHR37953">
    <property type="entry name" value="UPF0127 PROTEIN MJ1496"/>
    <property type="match status" value="1"/>
</dbReference>
<dbReference type="Gene3D" id="2.60.120.1140">
    <property type="entry name" value="Protein of unknown function DUF192"/>
    <property type="match status" value="1"/>
</dbReference>
<sequence>MSRSILRRWALPGVVLLGGCGPGLTQVPPQFLPITAQWCLEGPTPARCIQLEVPRGERQQAMGLQLRPPLPHLRGMWFPYAPPAVARFWMHRTPEPLDMLFIREGRVVFLERAVPPCMNLPCRSYGPDTPVDGVLELAAGQAAVLGITVGTPVRITPLPGASPSAPAPD</sequence>
<reference evidence="1 2" key="1">
    <citation type="submission" date="2023-12" db="EMBL/GenBank/DDBJ databases">
        <title>Baltic Sea Cyanobacteria.</title>
        <authorList>
            <person name="Delbaje E."/>
            <person name="Fewer D.P."/>
            <person name="Shishido T.K."/>
        </authorList>
    </citation>
    <scope>NUCLEOTIDE SEQUENCE [LARGE SCALE GENOMIC DNA]</scope>
    <source>
        <strain evidence="1 2">UHCC 0281</strain>
    </source>
</reference>
<protein>
    <submittedName>
        <fullName evidence="1">DUF192 domain-containing protein</fullName>
    </submittedName>
</protein>
<comment type="caution">
    <text evidence="1">The sequence shown here is derived from an EMBL/GenBank/DDBJ whole genome shotgun (WGS) entry which is preliminary data.</text>
</comment>
<dbReference type="EMBL" id="JAYGHY010000003">
    <property type="protein sequence ID" value="MEA5441223.1"/>
    <property type="molecule type" value="Genomic_DNA"/>
</dbReference>
<evidence type="ECO:0000313" key="2">
    <source>
        <dbReference type="Proteomes" id="UP001302329"/>
    </source>
</evidence>
<keyword evidence="2" id="KW-1185">Reference proteome</keyword>
<dbReference type="RefSeq" id="WP_323355375.1">
    <property type="nucleotide sequence ID" value="NZ_JAYGHY010000003.1"/>
</dbReference>
<dbReference type="InterPro" id="IPR003795">
    <property type="entry name" value="DUF192"/>
</dbReference>
<dbReference type="Proteomes" id="UP001302329">
    <property type="component" value="Unassembled WGS sequence"/>
</dbReference>
<dbReference type="PANTHER" id="PTHR37953:SF1">
    <property type="entry name" value="UPF0127 PROTEIN MJ1496"/>
    <property type="match status" value="1"/>
</dbReference>
<evidence type="ECO:0000313" key="1">
    <source>
        <dbReference type="EMBL" id="MEA5441223.1"/>
    </source>
</evidence>